<gene>
    <name evidence="2" type="ORF">E2C01_077125</name>
</gene>
<dbReference type="AlphaFoldDB" id="A0A5B7ILD3"/>
<evidence type="ECO:0000313" key="2">
    <source>
        <dbReference type="EMBL" id="MPC82457.1"/>
    </source>
</evidence>
<dbReference type="EMBL" id="VSRR010059811">
    <property type="protein sequence ID" value="MPC82457.1"/>
    <property type="molecule type" value="Genomic_DNA"/>
</dbReference>
<sequence length="96" mass="10990">MKFIESSHRSPLPVPPAPLPRRSNLDFARRAGQRSKHSNDKQRTRTRTRTHARTVSRSQPTRLLPLQREELRGVHTSSQLGGRERCVVWVGVCRVG</sequence>
<accession>A0A5B7ILD3</accession>
<organism evidence="2 3">
    <name type="scientific">Portunus trituberculatus</name>
    <name type="common">Swimming crab</name>
    <name type="synonym">Neptunus trituberculatus</name>
    <dbReference type="NCBI Taxonomy" id="210409"/>
    <lineage>
        <taxon>Eukaryota</taxon>
        <taxon>Metazoa</taxon>
        <taxon>Ecdysozoa</taxon>
        <taxon>Arthropoda</taxon>
        <taxon>Crustacea</taxon>
        <taxon>Multicrustacea</taxon>
        <taxon>Malacostraca</taxon>
        <taxon>Eumalacostraca</taxon>
        <taxon>Eucarida</taxon>
        <taxon>Decapoda</taxon>
        <taxon>Pleocyemata</taxon>
        <taxon>Brachyura</taxon>
        <taxon>Eubrachyura</taxon>
        <taxon>Portunoidea</taxon>
        <taxon>Portunidae</taxon>
        <taxon>Portuninae</taxon>
        <taxon>Portunus</taxon>
    </lineage>
</organism>
<feature type="compositionally biased region" description="Basic residues" evidence="1">
    <location>
        <begin position="44"/>
        <end position="54"/>
    </location>
</feature>
<proteinExistence type="predicted"/>
<reference evidence="2 3" key="1">
    <citation type="submission" date="2019-05" db="EMBL/GenBank/DDBJ databases">
        <title>Another draft genome of Portunus trituberculatus and its Hox gene families provides insights of decapod evolution.</title>
        <authorList>
            <person name="Jeong J.-H."/>
            <person name="Song I."/>
            <person name="Kim S."/>
            <person name="Choi T."/>
            <person name="Kim D."/>
            <person name="Ryu S."/>
            <person name="Kim W."/>
        </authorList>
    </citation>
    <scope>NUCLEOTIDE SEQUENCE [LARGE SCALE GENOMIC DNA]</scope>
    <source>
        <tissue evidence="2">Muscle</tissue>
    </source>
</reference>
<name>A0A5B7ILD3_PORTR</name>
<protein>
    <submittedName>
        <fullName evidence="2">Uncharacterized protein</fullName>
    </submittedName>
</protein>
<comment type="caution">
    <text evidence="2">The sequence shown here is derived from an EMBL/GenBank/DDBJ whole genome shotgun (WGS) entry which is preliminary data.</text>
</comment>
<feature type="region of interest" description="Disordered" evidence="1">
    <location>
        <begin position="1"/>
        <end position="62"/>
    </location>
</feature>
<keyword evidence="3" id="KW-1185">Reference proteome</keyword>
<evidence type="ECO:0000313" key="3">
    <source>
        <dbReference type="Proteomes" id="UP000324222"/>
    </source>
</evidence>
<evidence type="ECO:0000256" key="1">
    <source>
        <dbReference type="SAM" id="MobiDB-lite"/>
    </source>
</evidence>
<dbReference type="Proteomes" id="UP000324222">
    <property type="component" value="Unassembled WGS sequence"/>
</dbReference>